<protein>
    <recommendedName>
        <fullName evidence="8">Helicase ATP-binding domain-containing protein</fullName>
    </recommendedName>
</protein>
<dbReference type="Gene3D" id="3.10.28.10">
    <property type="entry name" value="Homing endonucleases"/>
    <property type="match status" value="1"/>
</dbReference>
<dbReference type="SUPFAM" id="SSF51294">
    <property type="entry name" value="Hedgehog/intein (Hint) domain"/>
    <property type="match status" value="1"/>
</dbReference>
<dbReference type="InterPro" id="IPR007869">
    <property type="entry name" value="Homing_endonuc_PI-Sce"/>
</dbReference>
<evidence type="ECO:0000259" key="5">
    <source>
        <dbReference type="PROSITE" id="PS50819"/>
    </source>
</evidence>
<dbReference type="GO" id="GO:0030908">
    <property type="term" value="P:protein splicing"/>
    <property type="evidence" value="ECO:0007669"/>
    <property type="project" value="InterPro"/>
</dbReference>
<dbReference type="InterPro" id="IPR027434">
    <property type="entry name" value="Homing_endonucl"/>
</dbReference>
<feature type="domain" description="DOD-type homing endonuclease" evidence="5">
    <location>
        <begin position="289"/>
        <end position="380"/>
    </location>
</feature>
<dbReference type="PROSITE" id="PS50819">
    <property type="entry name" value="INTEIN_ENDONUCLEASE"/>
    <property type="match status" value="1"/>
</dbReference>
<dbReference type="GO" id="GO:0016787">
    <property type="term" value="F:hydrolase activity"/>
    <property type="evidence" value="ECO:0007669"/>
    <property type="project" value="UniProtKB-KW"/>
</dbReference>
<accession>A0A6C0EAJ5</accession>
<dbReference type="InterPro" id="IPR027417">
    <property type="entry name" value="P-loop_NTPase"/>
</dbReference>
<dbReference type="InterPro" id="IPR050615">
    <property type="entry name" value="ATP-dep_DNA_Helicase"/>
</dbReference>
<dbReference type="Pfam" id="PF04851">
    <property type="entry name" value="ResIII"/>
    <property type="match status" value="1"/>
</dbReference>
<proteinExistence type="predicted"/>
<dbReference type="InterPro" id="IPR004042">
    <property type="entry name" value="Intein_endonuc_central"/>
</dbReference>
<name>A0A6C0EAJ5_9ZZZZ</name>
<keyword evidence="3" id="KW-0347">Helicase</keyword>
<dbReference type="InterPro" id="IPR007868">
    <property type="entry name" value="Hom_end_hint"/>
</dbReference>
<dbReference type="PANTHER" id="PTHR11274">
    <property type="entry name" value="RAD25/XP-B DNA REPAIR HELICASE"/>
    <property type="match status" value="1"/>
</dbReference>
<evidence type="ECO:0000256" key="1">
    <source>
        <dbReference type="ARBA" id="ARBA00022741"/>
    </source>
</evidence>
<evidence type="ECO:0000256" key="4">
    <source>
        <dbReference type="ARBA" id="ARBA00022840"/>
    </source>
</evidence>
<dbReference type="PROSITE" id="PS51192">
    <property type="entry name" value="HELICASE_ATP_BIND_1"/>
    <property type="match status" value="1"/>
</dbReference>
<dbReference type="GO" id="GO:0004386">
    <property type="term" value="F:helicase activity"/>
    <property type="evidence" value="ECO:0007669"/>
    <property type="project" value="UniProtKB-KW"/>
</dbReference>
<reference evidence="7" key="1">
    <citation type="journal article" date="2020" name="Nature">
        <title>Giant virus diversity and host interactions through global metagenomics.</title>
        <authorList>
            <person name="Schulz F."/>
            <person name="Roux S."/>
            <person name="Paez-Espino D."/>
            <person name="Jungbluth S."/>
            <person name="Walsh D.A."/>
            <person name="Denef V.J."/>
            <person name="McMahon K.D."/>
            <person name="Konstantinidis K.T."/>
            <person name="Eloe-Fadrosh E.A."/>
            <person name="Kyrpides N.C."/>
            <person name="Woyke T."/>
        </authorList>
    </citation>
    <scope>NUCLEOTIDE SEQUENCE</scope>
    <source>
        <strain evidence="7">GVMAG-M-3300023179-152</strain>
    </source>
</reference>
<dbReference type="AlphaFoldDB" id="A0A6C0EAJ5"/>
<keyword evidence="4" id="KW-0067">ATP-binding</keyword>
<dbReference type="SMART" id="SM00487">
    <property type="entry name" value="DEXDc"/>
    <property type="match status" value="1"/>
</dbReference>
<dbReference type="SUPFAM" id="SSF52540">
    <property type="entry name" value="P-loop containing nucleoside triphosphate hydrolases"/>
    <property type="match status" value="1"/>
</dbReference>
<dbReference type="GO" id="GO:0004519">
    <property type="term" value="F:endonuclease activity"/>
    <property type="evidence" value="ECO:0007669"/>
    <property type="project" value="InterPro"/>
</dbReference>
<evidence type="ECO:0008006" key="8">
    <source>
        <dbReference type="Google" id="ProtNLM"/>
    </source>
</evidence>
<dbReference type="InterPro" id="IPR006935">
    <property type="entry name" value="Helicase/UvrB_N"/>
</dbReference>
<evidence type="ECO:0000259" key="6">
    <source>
        <dbReference type="PROSITE" id="PS51192"/>
    </source>
</evidence>
<dbReference type="PANTHER" id="PTHR11274:SF0">
    <property type="entry name" value="GENERAL TRANSCRIPTION AND DNA REPAIR FACTOR IIH HELICASE SUBUNIT XPB"/>
    <property type="match status" value="1"/>
</dbReference>
<dbReference type="SUPFAM" id="SSF55608">
    <property type="entry name" value="Homing endonucleases"/>
    <property type="match status" value="1"/>
</dbReference>
<dbReference type="EMBL" id="MN739766">
    <property type="protein sequence ID" value="QHT25413.1"/>
    <property type="molecule type" value="Genomic_DNA"/>
</dbReference>
<sequence length="857" mass="99269">MKSSNRKYNPKVQPKTKQTISIPKFVVSDDYLKTVCSQSYLGKKGYTIPKSVLSKEDEEYLKKELFVKPEVFGANYGAPVEVAFPVFRENSNKIYLPRFYGINRYGMPSRSEIGIGNNISVEFIKPLRDYQDKIIDVYTKFVDAPISKDAEEKGGGGILEVPCGRGKCLGKNTPIMMYDGTIKMVQDIVVGDIIMGDDSKPRNVLTLARGREMMYKISYYDNEYVINESHILSLKFPKNELVIDLPLVDYLNIYRQRNNNPNNPNTPMLLGYRVPIVFDKNDVEIDPYILGYWLGGDGNLDEEVCGESHGLLGFLEKYDLNDKNKYIPHHYKCNSIEMQLQLLAGIIDADGYFNMDNYKIIQRHKQLSHDISFLCRSLGFCVKEHVIIDVSNVVYYKNIINGNGLQYIPVKYEHKKAKFKYRVIDTLKYKIDVQRLGEDEYYGFEIDGNRRFVLGDFTVTHNTVMALKIISILQKKTLIIVHKEFLMNQWIERIQEFLPTATVGKIQGPVFDVDKKDIVIGMIQTLYDKEYPVDTFSCFGLTIIDEVHRIGSEQFSRTLFKTITPYMLGISATVERKDKLTKILYMFIGDKIYSETREDDDPVCVRAINYRTNNTEFNMVDYDFRGNPKYSTMITKLCEYGPRSDFIVRVIRDLIEENPENQIMVLCHNRSLLTYLYEAVNHRKIASIGYYVGGMKQTNLQETETKQIVLATYAMAAEALDIKTLSSLIMVTPKTDITQSVGRILRVKHENPIIVDIVDGHDIFQNQWNQRKRFYKKCNYRIRQIDSDNYKSMNLDWNTDTTWKRVFEPMKKTTECITEEDSDDSNNDNTVLNKIVNSKQSKCLLDISKYDFDEIEK</sequence>
<dbReference type="GO" id="GO:0003677">
    <property type="term" value="F:DNA binding"/>
    <property type="evidence" value="ECO:0007669"/>
    <property type="project" value="InterPro"/>
</dbReference>
<feature type="domain" description="Helicase ATP-binding" evidence="6">
    <location>
        <begin position="443"/>
        <end position="592"/>
    </location>
</feature>
<dbReference type="Pfam" id="PF05204">
    <property type="entry name" value="Hom_end"/>
    <property type="match status" value="1"/>
</dbReference>
<dbReference type="Pfam" id="PF05203">
    <property type="entry name" value="Hom_end_hint"/>
    <property type="match status" value="1"/>
</dbReference>
<evidence type="ECO:0000256" key="3">
    <source>
        <dbReference type="ARBA" id="ARBA00022806"/>
    </source>
</evidence>
<keyword evidence="2" id="KW-0378">Hydrolase</keyword>
<evidence type="ECO:0000256" key="2">
    <source>
        <dbReference type="ARBA" id="ARBA00022801"/>
    </source>
</evidence>
<dbReference type="Gene3D" id="3.40.50.300">
    <property type="entry name" value="P-loop containing nucleotide triphosphate hydrolases"/>
    <property type="match status" value="2"/>
</dbReference>
<dbReference type="InterPro" id="IPR036844">
    <property type="entry name" value="Hint_dom_sf"/>
</dbReference>
<dbReference type="GO" id="GO:0005524">
    <property type="term" value="F:ATP binding"/>
    <property type="evidence" value="ECO:0007669"/>
    <property type="project" value="UniProtKB-KW"/>
</dbReference>
<dbReference type="InterPro" id="IPR014001">
    <property type="entry name" value="Helicase_ATP-bd"/>
</dbReference>
<dbReference type="Gene3D" id="2.170.16.10">
    <property type="entry name" value="Hedgehog/Intein (Hint) domain"/>
    <property type="match status" value="1"/>
</dbReference>
<evidence type="ECO:0000313" key="7">
    <source>
        <dbReference type="EMBL" id="QHT25413.1"/>
    </source>
</evidence>
<organism evidence="7">
    <name type="scientific">viral metagenome</name>
    <dbReference type="NCBI Taxonomy" id="1070528"/>
    <lineage>
        <taxon>unclassified sequences</taxon>
        <taxon>metagenomes</taxon>
        <taxon>organismal metagenomes</taxon>
    </lineage>
</organism>
<keyword evidence="1" id="KW-0547">Nucleotide-binding</keyword>